<comment type="catalytic activity">
    <reaction evidence="18">
        <text>CDP-choline + a 1,2-diacyl-sn-glycerol = a 1,2-diacyl-sn-glycero-3-phosphocholine + CMP + H(+)</text>
        <dbReference type="Rhea" id="RHEA:32939"/>
        <dbReference type="ChEBI" id="CHEBI:15378"/>
        <dbReference type="ChEBI" id="CHEBI:17815"/>
        <dbReference type="ChEBI" id="CHEBI:57643"/>
        <dbReference type="ChEBI" id="CHEBI:58779"/>
        <dbReference type="ChEBI" id="CHEBI:60377"/>
        <dbReference type="EC" id="2.7.8.2"/>
    </reaction>
    <physiologicalReaction direction="left-to-right" evidence="18">
        <dbReference type="Rhea" id="RHEA:32940"/>
    </physiologicalReaction>
</comment>
<feature type="domain" description="Aminotransferase class I/classII large" evidence="22">
    <location>
        <begin position="841"/>
        <end position="1197"/>
    </location>
</feature>
<keyword evidence="12" id="KW-0012">Acyltransferase</keyword>
<evidence type="ECO:0000256" key="5">
    <source>
        <dbReference type="ARBA" id="ARBA00022679"/>
    </source>
</evidence>
<dbReference type="EMBL" id="CAJPIZ010000058">
    <property type="protein sequence ID" value="CAG2100234.1"/>
    <property type="molecule type" value="Genomic_DNA"/>
</dbReference>
<dbReference type="PANTHER" id="PTHR13693">
    <property type="entry name" value="CLASS II AMINOTRANSFERASE/8-AMINO-7-OXONONANOATE SYNTHASE"/>
    <property type="match status" value="1"/>
</dbReference>
<evidence type="ECO:0000256" key="17">
    <source>
        <dbReference type="ARBA" id="ARBA00048528"/>
    </source>
</evidence>
<evidence type="ECO:0000256" key="16">
    <source>
        <dbReference type="ARBA" id="ARBA00037890"/>
    </source>
</evidence>
<feature type="transmembrane region" description="Helical" evidence="21">
    <location>
        <begin position="387"/>
        <end position="406"/>
    </location>
</feature>
<dbReference type="InterPro" id="IPR015424">
    <property type="entry name" value="PyrdxlP-dep_Trfase"/>
</dbReference>
<dbReference type="OrthoDB" id="65434at2759"/>
<dbReference type="GO" id="GO:0017059">
    <property type="term" value="C:serine palmitoyltransferase complex"/>
    <property type="evidence" value="ECO:0007669"/>
    <property type="project" value="TreeGrafter"/>
</dbReference>
<keyword evidence="10" id="KW-0443">Lipid metabolism</keyword>
<evidence type="ECO:0000256" key="11">
    <source>
        <dbReference type="ARBA" id="ARBA00023264"/>
    </source>
</evidence>
<keyword evidence="10" id="KW-0444">Lipid biosynthesis</keyword>
<evidence type="ECO:0000256" key="14">
    <source>
        <dbReference type="ARBA" id="ARBA00036651"/>
    </source>
</evidence>
<dbReference type="GO" id="GO:0016020">
    <property type="term" value="C:membrane"/>
    <property type="evidence" value="ECO:0007669"/>
    <property type="project" value="UniProtKB-SubCell"/>
</dbReference>
<dbReference type="CDD" id="cd06454">
    <property type="entry name" value="KBL_like"/>
    <property type="match status" value="1"/>
</dbReference>
<dbReference type="GO" id="GO:0012505">
    <property type="term" value="C:endomembrane system"/>
    <property type="evidence" value="ECO:0007669"/>
    <property type="project" value="UniProtKB-ARBA"/>
</dbReference>
<dbReference type="PROSITE" id="PS00379">
    <property type="entry name" value="CDP_ALCOHOL_P_TRANSF"/>
    <property type="match status" value="1"/>
</dbReference>
<feature type="transmembrane region" description="Helical" evidence="21">
    <location>
        <begin position="123"/>
        <end position="145"/>
    </location>
</feature>
<dbReference type="GO" id="GO:0005737">
    <property type="term" value="C:cytoplasm"/>
    <property type="evidence" value="ECO:0007669"/>
    <property type="project" value="UniProtKB-ARBA"/>
</dbReference>
<evidence type="ECO:0000256" key="3">
    <source>
        <dbReference type="ARBA" id="ARBA00008392"/>
    </source>
</evidence>
<evidence type="ECO:0000256" key="4">
    <source>
        <dbReference type="ARBA" id="ARBA00010441"/>
    </source>
</evidence>
<dbReference type="GO" id="GO:0046512">
    <property type="term" value="P:sphingosine biosynthetic process"/>
    <property type="evidence" value="ECO:0007669"/>
    <property type="project" value="TreeGrafter"/>
</dbReference>
<evidence type="ECO:0000256" key="8">
    <source>
        <dbReference type="ARBA" id="ARBA00022989"/>
    </source>
</evidence>
<evidence type="ECO:0000256" key="9">
    <source>
        <dbReference type="ARBA" id="ARBA00023136"/>
    </source>
</evidence>
<feature type="transmembrane region" description="Helical" evidence="21">
    <location>
        <begin position="189"/>
        <end position="208"/>
    </location>
</feature>
<comment type="catalytic activity">
    <reaction evidence="13">
        <text>1-hexadecanoyl-2-(4Z,7Z,10Z,13Z,16Z,19Z-docosahexaenoyl)-sn-glycerol + CDP-choline = 1-hexadecanoyl-2-(4Z,7Z,10Z,13Z,16Z,19Z-docosahexaenoyl)-sn-glycero-3-phosphocholine + CMP + H(+)</text>
        <dbReference type="Rhea" id="RHEA:54332"/>
        <dbReference type="ChEBI" id="CHEBI:15378"/>
        <dbReference type="ChEBI" id="CHEBI:58779"/>
        <dbReference type="ChEBI" id="CHEBI:60377"/>
        <dbReference type="ChEBI" id="CHEBI:74963"/>
        <dbReference type="ChEBI" id="CHEBI:82949"/>
    </reaction>
    <physiologicalReaction direction="left-to-right" evidence="13">
        <dbReference type="Rhea" id="RHEA:54333"/>
    </physiologicalReaction>
</comment>
<dbReference type="SUPFAM" id="SSF53383">
    <property type="entry name" value="PLP-dependent transferases"/>
    <property type="match status" value="1"/>
</dbReference>
<protein>
    <recommendedName>
        <fullName evidence="22">Aminotransferase class I/classII large domain-containing protein</fullName>
    </recommendedName>
</protein>
<evidence type="ECO:0000259" key="22">
    <source>
        <dbReference type="Pfam" id="PF00155"/>
    </source>
</evidence>
<evidence type="ECO:0000256" key="21">
    <source>
        <dbReference type="SAM" id="Phobius"/>
    </source>
</evidence>
<keyword evidence="7" id="KW-0663">Pyridoxal phosphate</keyword>
<comment type="catalytic activity">
    <reaction evidence="14">
        <text>1,2-dioctanoyl-sn-glycerol + CDP-choline = 1,2-dioctanoyl-sn-glycero-3-phosphocholine + CMP + H(+)</text>
        <dbReference type="Rhea" id="RHEA:54232"/>
        <dbReference type="ChEBI" id="CHEBI:15378"/>
        <dbReference type="ChEBI" id="CHEBI:58779"/>
        <dbReference type="ChEBI" id="CHEBI:60377"/>
        <dbReference type="ChEBI" id="CHEBI:76979"/>
        <dbReference type="ChEBI" id="CHEBI:78228"/>
    </reaction>
    <physiologicalReaction direction="left-to-right" evidence="14">
        <dbReference type="Rhea" id="RHEA:54233"/>
    </physiologicalReaction>
</comment>
<reference evidence="23" key="1">
    <citation type="submission" date="2020-11" db="EMBL/GenBank/DDBJ databases">
        <authorList>
            <person name="Tran Van P."/>
        </authorList>
    </citation>
    <scope>NUCLEOTIDE SEQUENCE</scope>
</reference>
<feature type="transmembrane region" description="Helical" evidence="21">
    <location>
        <begin position="741"/>
        <end position="760"/>
    </location>
</feature>
<comment type="similarity">
    <text evidence="3">Belongs to the class-II pyridoxal-phosphate-dependent aminotransferase family.</text>
</comment>
<dbReference type="Pfam" id="PF01066">
    <property type="entry name" value="CDP-OH_P_transf"/>
    <property type="match status" value="1"/>
</dbReference>
<dbReference type="GO" id="GO:0004142">
    <property type="term" value="F:diacylglycerol cholinephosphotransferase activity"/>
    <property type="evidence" value="ECO:0007669"/>
    <property type="project" value="UniProtKB-EC"/>
</dbReference>
<comment type="subcellular location">
    <subcellularLocation>
        <location evidence="2">Membrane</location>
        <topology evidence="2">Multi-pass membrane protein</topology>
    </subcellularLocation>
</comment>
<dbReference type="InterPro" id="IPR048254">
    <property type="entry name" value="CDP_ALCOHOL_P_TRANSF_CS"/>
</dbReference>
<keyword evidence="8 21" id="KW-1133">Transmembrane helix</keyword>
<dbReference type="InterPro" id="IPR004839">
    <property type="entry name" value="Aminotransferase_I/II_large"/>
</dbReference>
<dbReference type="EMBL" id="OC854633">
    <property type="protein sequence ID" value="CAD7619804.1"/>
    <property type="molecule type" value="Genomic_DNA"/>
</dbReference>
<evidence type="ECO:0000256" key="7">
    <source>
        <dbReference type="ARBA" id="ARBA00022898"/>
    </source>
</evidence>
<dbReference type="InterPro" id="IPR000462">
    <property type="entry name" value="CDP-OH_P_trans"/>
</dbReference>
<dbReference type="Proteomes" id="UP000759131">
    <property type="component" value="Unassembled WGS sequence"/>
</dbReference>
<feature type="transmembrane region" description="Helical" evidence="21">
    <location>
        <begin position="361"/>
        <end position="381"/>
    </location>
</feature>
<organism evidence="23">
    <name type="scientific">Medioppia subpectinata</name>
    <dbReference type="NCBI Taxonomy" id="1979941"/>
    <lineage>
        <taxon>Eukaryota</taxon>
        <taxon>Metazoa</taxon>
        <taxon>Ecdysozoa</taxon>
        <taxon>Arthropoda</taxon>
        <taxon>Chelicerata</taxon>
        <taxon>Arachnida</taxon>
        <taxon>Acari</taxon>
        <taxon>Acariformes</taxon>
        <taxon>Sarcoptiformes</taxon>
        <taxon>Oribatida</taxon>
        <taxon>Brachypylina</taxon>
        <taxon>Oppioidea</taxon>
        <taxon>Oppiidae</taxon>
        <taxon>Medioppia</taxon>
    </lineage>
</organism>
<feature type="transmembrane region" description="Helical" evidence="21">
    <location>
        <begin position="572"/>
        <end position="594"/>
    </location>
</feature>
<dbReference type="InterPro" id="IPR001917">
    <property type="entry name" value="Aminotrans_II_pyridoxalP_BS"/>
</dbReference>
<evidence type="ECO:0000313" key="24">
    <source>
        <dbReference type="Proteomes" id="UP000759131"/>
    </source>
</evidence>
<dbReference type="Gene3D" id="3.40.640.10">
    <property type="entry name" value="Type I PLP-dependent aspartate aminotransferase-like (Major domain)"/>
    <property type="match status" value="1"/>
</dbReference>
<proteinExistence type="inferred from homology"/>
<keyword evidence="24" id="KW-1185">Reference proteome</keyword>
<dbReference type="PANTHER" id="PTHR13693:SF3">
    <property type="entry name" value="LD36009P"/>
    <property type="match status" value="1"/>
</dbReference>
<dbReference type="InterPro" id="IPR015422">
    <property type="entry name" value="PyrdxlP-dep_Trfase_small"/>
</dbReference>
<dbReference type="InterPro" id="IPR050087">
    <property type="entry name" value="AON_synthase_class-II"/>
</dbReference>
<comment type="catalytic activity">
    <reaction evidence="15">
        <text>1-hexadecanoyl-2-(9Z-octadecenoyl)-sn-glycerol + CDP-choline = 1-hexadecanoyl-2-(9Z-octadecenoyl)-sn-glycero-3-phosphocholine + CMP + H(+)</text>
        <dbReference type="Rhea" id="RHEA:54244"/>
        <dbReference type="ChEBI" id="CHEBI:15378"/>
        <dbReference type="ChEBI" id="CHEBI:58779"/>
        <dbReference type="ChEBI" id="CHEBI:60377"/>
        <dbReference type="ChEBI" id="CHEBI:73001"/>
        <dbReference type="ChEBI" id="CHEBI:75466"/>
    </reaction>
    <physiologicalReaction direction="left-to-right" evidence="15">
        <dbReference type="Rhea" id="RHEA:54245"/>
    </physiologicalReaction>
</comment>
<gene>
    <name evidence="23" type="ORF">OSB1V03_LOCUS302</name>
</gene>
<name>A0A7R9KCR6_9ACAR</name>
<feature type="transmembrane region" description="Helical" evidence="21">
    <location>
        <begin position="220"/>
        <end position="238"/>
    </location>
</feature>
<feature type="transmembrane region" description="Helical" evidence="21">
    <location>
        <begin position="85"/>
        <end position="103"/>
    </location>
</feature>
<dbReference type="Gene3D" id="3.90.1150.10">
    <property type="entry name" value="Aspartate Aminotransferase, domain 1"/>
    <property type="match status" value="1"/>
</dbReference>
<keyword evidence="6 21" id="KW-0812">Transmembrane</keyword>
<feature type="compositionally biased region" description="Polar residues" evidence="20">
    <location>
        <begin position="428"/>
        <end position="450"/>
    </location>
</feature>
<dbReference type="GO" id="GO:0030170">
    <property type="term" value="F:pyridoxal phosphate binding"/>
    <property type="evidence" value="ECO:0007669"/>
    <property type="project" value="InterPro"/>
</dbReference>
<comment type="similarity">
    <text evidence="4 19">Belongs to the CDP-alcohol phosphatidyltransferase class-I family.</text>
</comment>
<feature type="transmembrane region" description="Helical" evidence="21">
    <location>
        <begin position="538"/>
        <end position="560"/>
    </location>
</feature>
<comment type="pathway">
    <text evidence="16">Phospholipid metabolism; phosphatidylcholine biosynthesis; phosphatidylcholine from phosphocholine: step 2/2.</text>
</comment>
<keyword evidence="11" id="KW-1208">Phospholipid metabolism</keyword>
<feature type="transmembrane region" description="Helical" evidence="21">
    <location>
        <begin position="328"/>
        <end position="349"/>
    </location>
</feature>
<evidence type="ECO:0000256" key="13">
    <source>
        <dbReference type="ARBA" id="ARBA00036100"/>
    </source>
</evidence>
<accession>A0A7R9KCR6</accession>
<evidence type="ECO:0000256" key="6">
    <source>
        <dbReference type="ARBA" id="ARBA00022692"/>
    </source>
</evidence>
<comment type="cofactor">
    <cofactor evidence="1">
        <name>pyridoxal 5'-phosphate</name>
        <dbReference type="ChEBI" id="CHEBI:597326"/>
    </cofactor>
</comment>
<evidence type="ECO:0000256" key="10">
    <source>
        <dbReference type="ARBA" id="ARBA00023209"/>
    </source>
</evidence>
<evidence type="ECO:0000313" key="23">
    <source>
        <dbReference type="EMBL" id="CAD7619804.1"/>
    </source>
</evidence>
<dbReference type="FunFam" id="1.20.120.1760:FF:000002">
    <property type="entry name" value="Choline/ethanolamine phosphotransferase 1"/>
    <property type="match status" value="1"/>
</dbReference>
<feature type="transmembrane region" description="Helical" evidence="21">
    <location>
        <begin position="606"/>
        <end position="631"/>
    </location>
</feature>
<keyword evidence="9 21" id="KW-0472">Membrane</keyword>
<dbReference type="GO" id="GO:0004758">
    <property type="term" value="F:serine C-palmitoyltransferase activity"/>
    <property type="evidence" value="ECO:0007669"/>
    <property type="project" value="UniProtKB-EC"/>
</dbReference>
<evidence type="ECO:0000256" key="20">
    <source>
        <dbReference type="SAM" id="MobiDB-lite"/>
    </source>
</evidence>
<feature type="transmembrane region" description="Helical" evidence="21">
    <location>
        <begin position="637"/>
        <end position="656"/>
    </location>
</feature>
<dbReference type="Pfam" id="PF00155">
    <property type="entry name" value="Aminotran_1_2"/>
    <property type="match status" value="1"/>
</dbReference>
<evidence type="ECO:0000256" key="15">
    <source>
        <dbReference type="ARBA" id="ARBA00036890"/>
    </source>
</evidence>
<dbReference type="InterPro" id="IPR015421">
    <property type="entry name" value="PyrdxlP-dep_Trfase_major"/>
</dbReference>
<evidence type="ECO:0000256" key="12">
    <source>
        <dbReference type="ARBA" id="ARBA00023315"/>
    </source>
</evidence>
<keyword evidence="10" id="KW-0594">Phospholipid biosynthesis</keyword>
<feature type="transmembrane region" description="Helical" evidence="21">
    <location>
        <begin position="303"/>
        <end position="322"/>
    </location>
</feature>
<sequence>MFGLILNMICERLNDKKLLRLSQHKYSASGTTLLDPLMQRYWRWFVERVVPLWWSPNAMTLVGLACNIVTACILVYYSPDAKQPIPAWPLLLCAVGLFMYQTLDACDGKQARRTKTSSSLGELFDHGCDSVSTIFVSLSVCLAVQLGECVALMLILQVMATALFYMAHWQTYVTGELKFAKFDVTEAQMTIIVIQVVSAICGTSFWTYERIDSLGVDLRLAVMLMTAFSSVVIGCRYFNAIITKGVGKNGSSVAIPWLMHVKLQMIPTFFSIGNELLIFCTEAKVILSGGVGKNGSTVADTSILSPLIPIFLSVVSALTIFFKSPTPVFSEHICLYLITFGLVTAKITNKLVVAQMSKSEITKLDSVFIGPLLLFLNQYFNTIIDEYVLLWIALVYILLDFLYYSYSTCSQIADYLKIRVLSIQYQRPPSTHSSQSSVRNNGSDNSTNAEHWSPKDWKQYAIPFWDQIPDFLNHWPIKANTQSHCLQFMIRQKSGNSSDHYEINYSRDHIIECSHGWHYTDHKISIISQLQLVCDRKWILEILPLISSVGFTLSVIVLYFESYCFINNTTLFLSMRFLSALFFGANFYTAVVLISKLKAIAENRFYEILFLCGLMGSLFAKGINLLIIYWFKDWKVVHILTTFSIIPLIFLGTTVIMGPDGCTGNYCPIVDSVNAITLIDGINNGINNSNKCVQQLNGSLNNKCGEESVNNSVNIKTNRQTNGQTVKQPIRKCNGKEVPPLYLELLCYLSYAVLILFGYLRDFLRRLGLEKTRSAVEVNREGYVPLYQSFESFFTRNIYRRVCDGCNRPITCVPGAVIDVMDRLTDDYNWTFKYPGTTTRAINMGSYNYLGFAENSGTNVDIVDNIIHKYGVGVGATRQECGTIDIQKELERRLAQFLGVESSIVFGMGFATNSTNIPTLAEKGSLIISDEYNHASLILGCRKSGASIAVFKHNDMKDLEMKIRQHIISGQERTHRPWKKIIIIVEGIYSMEGTIINLPEIVKLKRKYRCYVYLDEAHSIGAIGRRGRGVSDYFGCDPKDIDLWMGTFTKSFGAAGGYIAGRKQTIDYIAIHSQAATYATSIAPCIVQQIISVINVIMGVDGTDDGQKRIERLSRNARYFRSRLKQMGFVVYGNDDSPVVPIMICFCSKISAVVRTAFQCGIGTVGAAFPATPLTTGRVRFCVSASHTKEMLDKALTVMDEIGDQVAIKYSKQPKSCEKIIY</sequence>
<evidence type="ECO:0000256" key="2">
    <source>
        <dbReference type="ARBA" id="ARBA00004141"/>
    </source>
</evidence>
<dbReference type="GO" id="GO:0046513">
    <property type="term" value="P:ceramide biosynthetic process"/>
    <property type="evidence" value="ECO:0007669"/>
    <property type="project" value="TreeGrafter"/>
</dbReference>
<dbReference type="Gene3D" id="1.20.120.1760">
    <property type="match status" value="1"/>
</dbReference>
<keyword evidence="5 19" id="KW-0808">Transferase</keyword>
<evidence type="ECO:0000256" key="18">
    <source>
        <dbReference type="ARBA" id="ARBA00048570"/>
    </source>
</evidence>
<feature type="region of interest" description="Disordered" evidence="20">
    <location>
        <begin position="428"/>
        <end position="451"/>
    </location>
</feature>
<comment type="catalytic activity">
    <reaction evidence="17">
        <text>L-serine + hexadecanoyl-CoA + H(+) = 3-oxosphinganine + CO2 + CoA</text>
        <dbReference type="Rhea" id="RHEA:14761"/>
        <dbReference type="ChEBI" id="CHEBI:15378"/>
        <dbReference type="ChEBI" id="CHEBI:16526"/>
        <dbReference type="ChEBI" id="CHEBI:33384"/>
        <dbReference type="ChEBI" id="CHEBI:57287"/>
        <dbReference type="ChEBI" id="CHEBI:57379"/>
        <dbReference type="ChEBI" id="CHEBI:58299"/>
        <dbReference type="EC" id="2.3.1.50"/>
    </reaction>
</comment>
<dbReference type="PROSITE" id="PS00599">
    <property type="entry name" value="AA_TRANSFER_CLASS_2"/>
    <property type="match status" value="1"/>
</dbReference>
<dbReference type="InterPro" id="IPR043130">
    <property type="entry name" value="CDP-OH_PTrfase_TM_dom"/>
</dbReference>
<evidence type="ECO:0000256" key="1">
    <source>
        <dbReference type="ARBA" id="ARBA00001933"/>
    </source>
</evidence>
<feature type="transmembrane region" description="Helical" evidence="21">
    <location>
        <begin position="58"/>
        <end position="79"/>
    </location>
</feature>
<dbReference type="AlphaFoldDB" id="A0A7R9KCR6"/>
<evidence type="ECO:0000256" key="19">
    <source>
        <dbReference type="RuleBase" id="RU003750"/>
    </source>
</evidence>